<dbReference type="GO" id="GO:0005815">
    <property type="term" value="C:microtubule organizing center"/>
    <property type="evidence" value="ECO:0007669"/>
    <property type="project" value="UniProtKB-ARBA"/>
</dbReference>
<feature type="domain" description="Kinetochore protein Ndc80 CH" evidence="13">
    <location>
        <begin position="87"/>
        <end position="217"/>
    </location>
</feature>
<dbReference type="EMBL" id="VRMN01000004">
    <property type="protein sequence ID" value="KAA8494404.1"/>
    <property type="molecule type" value="Genomic_DNA"/>
</dbReference>
<dbReference type="OrthoDB" id="7459479at2759"/>
<dbReference type="Pfam" id="PF03801">
    <property type="entry name" value="Ndc80_HEC"/>
    <property type="match status" value="1"/>
</dbReference>
<evidence type="ECO:0000256" key="2">
    <source>
        <dbReference type="ARBA" id="ARBA00022454"/>
    </source>
</evidence>
<dbReference type="Pfam" id="PF18077">
    <property type="entry name" value="DUF5595"/>
    <property type="match status" value="1"/>
</dbReference>
<dbReference type="FunFam" id="1.10.418.30:FF:000002">
    <property type="entry name" value="NDC80, kinetochore complex component"/>
    <property type="match status" value="1"/>
</dbReference>
<keyword evidence="4 10" id="KW-0498">Mitosis</keyword>
<protein>
    <recommendedName>
        <fullName evidence="10">Kinetochore protein NDC80</fullName>
    </recommendedName>
</protein>
<comment type="subunit">
    <text evidence="10">Component of the NDC80 complex.</text>
</comment>
<evidence type="ECO:0000313" key="17">
    <source>
        <dbReference type="Proteomes" id="UP000324585"/>
    </source>
</evidence>
<dbReference type="GO" id="GO:0051301">
    <property type="term" value="P:cell division"/>
    <property type="evidence" value="ECO:0007669"/>
    <property type="project" value="UniProtKB-UniRule"/>
</dbReference>
<keyword evidence="6 11" id="KW-0175">Coiled coil</keyword>
<comment type="similarity">
    <text evidence="1 10">Belongs to the NDC80/HEC1 family.</text>
</comment>
<evidence type="ECO:0000256" key="8">
    <source>
        <dbReference type="ARBA" id="ARBA00023306"/>
    </source>
</evidence>
<dbReference type="AlphaFoldDB" id="A0A5J4YUM5"/>
<evidence type="ECO:0000256" key="9">
    <source>
        <dbReference type="ARBA" id="ARBA00023328"/>
    </source>
</evidence>
<dbReference type="InterPro" id="IPR040967">
    <property type="entry name" value="DUF5595"/>
</dbReference>
<evidence type="ECO:0000256" key="6">
    <source>
        <dbReference type="ARBA" id="ARBA00023054"/>
    </source>
</evidence>
<dbReference type="InterPro" id="IPR038273">
    <property type="entry name" value="Ndc80_sf"/>
</dbReference>
<feature type="compositionally biased region" description="Low complexity" evidence="12">
    <location>
        <begin position="86"/>
        <end position="95"/>
    </location>
</feature>
<keyword evidence="17" id="KW-1185">Reference proteome</keyword>
<evidence type="ECO:0000259" key="15">
    <source>
        <dbReference type="Pfam" id="PF24487"/>
    </source>
</evidence>
<feature type="coiled-coil region" evidence="11">
    <location>
        <begin position="489"/>
        <end position="594"/>
    </location>
</feature>
<feature type="domain" description="Kinetochore protein NDC80 loop region" evidence="15">
    <location>
        <begin position="397"/>
        <end position="618"/>
    </location>
</feature>
<evidence type="ECO:0000259" key="14">
    <source>
        <dbReference type="Pfam" id="PF18077"/>
    </source>
</evidence>
<dbReference type="GO" id="GO:0051315">
    <property type="term" value="P:attachment of mitotic spindle microtubules to kinetochore"/>
    <property type="evidence" value="ECO:0007669"/>
    <property type="project" value="UniProtKB-UniRule"/>
</dbReference>
<evidence type="ECO:0000259" key="13">
    <source>
        <dbReference type="Pfam" id="PF03801"/>
    </source>
</evidence>
<evidence type="ECO:0000256" key="7">
    <source>
        <dbReference type="ARBA" id="ARBA00023242"/>
    </source>
</evidence>
<name>A0A5J4YUM5_PORPP</name>
<evidence type="ECO:0000256" key="1">
    <source>
        <dbReference type="ARBA" id="ARBA00007050"/>
    </source>
</evidence>
<dbReference type="Gene3D" id="1.10.418.30">
    <property type="entry name" value="Ncd80 complex, Ncd80 subunit"/>
    <property type="match status" value="1"/>
</dbReference>
<feature type="region of interest" description="Disordered" evidence="12">
    <location>
        <begin position="1"/>
        <end position="111"/>
    </location>
</feature>
<dbReference type="PANTHER" id="PTHR10643">
    <property type="entry name" value="KINETOCHORE PROTEIN NDC80"/>
    <property type="match status" value="1"/>
</dbReference>
<comment type="function">
    <text evidence="10">Acts as a component of the essential kinetochore-associated NDC80 complex, which is required for chromosome segregation and spindle checkpoint activity.</text>
</comment>
<dbReference type="PANTHER" id="PTHR10643:SF2">
    <property type="entry name" value="KINETOCHORE PROTEIN NDC80 HOMOLOG"/>
    <property type="match status" value="1"/>
</dbReference>
<accession>A0A5J4YUM5</accession>
<feature type="domain" description="DUF5595" evidence="14">
    <location>
        <begin position="234"/>
        <end position="301"/>
    </location>
</feature>
<dbReference type="Pfam" id="PF24487">
    <property type="entry name" value="NDC80_loop"/>
    <property type="match status" value="1"/>
</dbReference>
<organism evidence="16 17">
    <name type="scientific">Porphyridium purpureum</name>
    <name type="common">Red alga</name>
    <name type="synonym">Porphyridium cruentum</name>
    <dbReference type="NCBI Taxonomy" id="35688"/>
    <lineage>
        <taxon>Eukaryota</taxon>
        <taxon>Rhodophyta</taxon>
        <taxon>Bangiophyceae</taxon>
        <taxon>Porphyridiales</taxon>
        <taxon>Porphyridiaceae</taxon>
        <taxon>Porphyridium</taxon>
    </lineage>
</organism>
<evidence type="ECO:0000256" key="12">
    <source>
        <dbReference type="SAM" id="MobiDB-lite"/>
    </source>
</evidence>
<gene>
    <name evidence="16" type="ORF">FVE85_2645</name>
</gene>
<comment type="caution">
    <text evidence="16">The sequence shown here is derived from an EMBL/GenBank/DDBJ whole genome shotgun (WGS) entry which is preliminary data.</text>
</comment>
<keyword evidence="9 10" id="KW-0137">Centromere</keyword>
<evidence type="ECO:0000256" key="3">
    <source>
        <dbReference type="ARBA" id="ARBA00022618"/>
    </source>
</evidence>
<dbReference type="InterPro" id="IPR057091">
    <property type="entry name" value="NDC80_loop"/>
</dbReference>
<dbReference type="GO" id="GO:0000226">
    <property type="term" value="P:microtubule cytoskeleton organization"/>
    <property type="evidence" value="ECO:0007669"/>
    <property type="project" value="UniProtKB-ARBA"/>
</dbReference>
<evidence type="ECO:0000256" key="4">
    <source>
        <dbReference type="ARBA" id="ARBA00022776"/>
    </source>
</evidence>
<keyword evidence="5 10" id="KW-0995">Kinetochore</keyword>
<keyword evidence="2 10" id="KW-0158">Chromosome</keyword>
<proteinExistence type="inferred from homology"/>
<reference evidence="17" key="1">
    <citation type="journal article" date="2019" name="Nat. Commun.">
        <title>Expansion of phycobilisome linker gene families in mesophilic red algae.</title>
        <authorList>
            <person name="Lee J."/>
            <person name="Kim D."/>
            <person name="Bhattacharya D."/>
            <person name="Yoon H.S."/>
        </authorList>
    </citation>
    <scope>NUCLEOTIDE SEQUENCE [LARGE SCALE GENOMIC DNA]</scope>
    <source>
        <strain evidence="17">CCMP 1328</strain>
    </source>
</reference>
<evidence type="ECO:0000256" key="10">
    <source>
        <dbReference type="RuleBase" id="RU368072"/>
    </source>
</evidence>
<dbReference type="Proteomes" id="UP000324585">
    <property type="component" value="Unassembled WGS sequence"/>
</dbReference>
<feature type="coiled-coil region" evidence="11">
    <location>
        <begin position="385"/>
        <end position="412"/>
    </location>
</feature>
<sequence length="633" mass="70679">MGGRRTTLGPVSSSGMNARMSMGPAPRNIGGLQPGSKDDRRMSAVSTVGGAAGRLSMGLGKRESLGPGRRGSNPATAGTAGGGGNRVSRGSGVSTYGNRPGAKSDPRPVTDKTYMQDCIRNLIYFLTEHGFDQAISPKLLSTPTSKDFQHILTFLLRQVDPAFQFEKRFEDEVPALLKTLRYPFNVSKSALHAVGSPHTWPALLAVLSWMLDLLNYDDAARAAKENAKELETDDAFGKDLFFTYASRTYDAFLAGDDDFPELEQELEAIFTQRDADSVKRSDALELENDELRKQIEALEQEESPVIALRRKRDDYEADVDKFSQLIQKLDAHKLMLMERRDEKRHDLATKQDELRVTIDDKLELKTRISVQDSQAIDVSRIASDRAALKSRLHKVAEQRDAAERAHAAVETQVTQRVQCVEDMLHEYHGAAERLQLVPSTARNARGMQLRVTLSRDAGVCSPDKLLSLRIAETVLPAVTQLKGSFDQHIARCLDEMLQLREKIDELDELLVLKRDEQDLMKQRHAKLEATYRSERDALNAQLAERKQEAVALDETIRELKAEGERVLHESATALAEQTAEYKSIKQQLQLETQQISDNLFESMDILTNHKAHIQEVLAALCHHASLIDLTSST</sequence>
<evidence type="ECO:0000256" key="11">
    <source>
        <dbReference type="SAM" id="Coils"/>
    </source>
</evidence>
<evidence type="ECO:0000313" key="16">
    <source>
        <dbReference type="EMBL" id="KAA8494404.1"/>
    </source>
</evidence>
<keyword evidence="7 10" id="KW-0539">Nucleus</keyword>
<dbReference type="InterPro" id="IPR055260">
    <property type="entry name" value="Ndc80_CH"/>
</dbReference>
<dbReference type="GO" id="GO:0005634">
    <property type="term" value="C:nucleus"/>
    <property type="evidence" value="ECO:0007669"/>
    <property type="project" value="UniProtKB-SubCell"/>
</dbReference>
<dbReference type="GO" id="GO:0031262">
    <property type="term" value="C:Ndc80 complex"/>
    <property type="evidence" value="ECO:0007669"/>
    <property type="project" value="UniProtKB-UniRule"/>
</dbReference>
<comment type="subcellular location">
    <subcellularLocation>
        <location evidence="10">Chromosome</location>
        <location evidence="10">Centromere</location>
        <location evidence="10">Kinetochore</location>
    </subcellularLocation>
    <subcellularLocation>
        <location evidence="10">Nucleus</location>
    </subcellularLocation>
</comment>
<dbReference type="GO" id="GO:0005737">
    <property type="term" value="C:cytoplasm"/>
    <property type="evidence" value="ECO:0007669"/>
    <property type="project" value="UniProtKB-ARBA"/>
</dbReference>
<keyword evidence="3 10" id="KW-0132">Cell division</keyword>
<dbReference type="OMA" id="PSHKFQK"/>
<dbReference type="Gene3D" id="6.10.250.1950">
    <property type="match status" value="1"/>
</dbReference>
<evidence type="ECO:0000256" key="5">
    <source>
        <dbReference type="ARBA" id="ARBA00022838"/>
    </source>
</evidence>
<dbReference type="InterPro" id="IPR005550">
    <property type="entry name" value="Kinetochore_Ndc80"/>
</dbReference>
<keyword evidence="8 10" id="KW-0131">Cell cycle</keyword>